<feature type="region of interest" description="Disordered" evidence="1">
    <location>
        <begin position="119"/>
        <end position="164"/>
    </location>
</feature>
<dbReference type="Proteomes" id="UP001162060">
    <property type="component" value="Unassembled WGS sequence"/>
</dbReference>
<reference evidence="2" key="1">
    <citation type="submission" date="2024-01" db="EMBL/GenBank/DDBJ databases">
        <authorList>
            <person name="Webb A."/>
        </authorList>
    </citation>
    <scope>NUCLEOTIDE SEQUENCE</scope>
    <source>
        <strain evidence="2">Pm1</strain>
    </source>
</reference>
<gene>
    <name evidence="2" type="ORF">PM001_LOCUS19979</name>
</gene>
<feature type="region of interest" description="Disordered" evidence="1">
    <location>
        <begin position="1"/>
        <end position="54"/>
    </location>
</feature>
<protein>
    <submittedName>
        <fullName evidence="2">Uncharacterized protein</fullName>
    </submittedName>
</protein>
<evidence type="ECO:0000313" key="3">
    <source>
        <dbReference type="Proteomes" id="UP001162060"/>
    </source>
</evidence>
<proteinExistence type="predicted"/>
<evidence type="ECO:0000256" key="1">
    <source>
        <dbReference type="SAM" id="MobiDB-lite"/>
    </source>
</evidence>
<feature type="compositionally biased region" description="Basic and acidic residues" evidence="1">
    <location>
        <begin position="28"/>
        <end position="45"/>
    </location>
</feature>
<accession>A0AAV1UP67</accession>
<dbReference type="EMBL" id="CAKLBY020000217">
    <property type="protein sequence ID" value="CAK7934829.1"/>
    <property type="molecule type" value="Genomic_DNA"/>
</dbReference>
<organism evidence="2 3">
    <name type="scientific">Peronospora matthiolae</name>
    <dbReference type="NCBI Taxonomy" id="2874970"/>
    <lineage>
        <taxon>Eukaryota</taxon>
        <taxon>Sar</taxon>
        <taxon>Stramenopiles</taxon>
        <taxon>Oomycota</taxon>
        <taxon>Peronosporomycetes</taxon>
        <taxon>Peronosporales</taxon>
        <taxon>Peronosporaceae</taxon>
        <taxon>Peronospora</taxon>
    </lineage>
</organism>
<feature type="compositionally biased region" description="Low complexity" evidence="1">
    <location>
        <begin position="11"/>
        <end position="27"/>
    </location>
</feature>
<evidence type="ECO:0000313" key="2">
    <source>
        <dbReference type="EMBL" id="CAK7934829.1"/>
    </source>
</evidence>
<name>A0AAV1UP67_9STRA</name>
<sequence length="179" mass="20201">MSYLLGDDYASSSSSSESESEGETSTGIRERKTQVGDDADQEKKPVTQRLPSADSVLSAVSASTASFLPPNRCVKLQSSVESFDLTAEQRPRCQLQEKKEERQQWGQEEIECVADRGRNDRKRLRPTEEPATREPFVTRGKKDAKERVKNQRVKGQAGIGPDFRSWKSETEMALRQQFD</sequence>
<feature type="compositionally biased region" description="Basic and acidic residues" evidence="1">
    <location>
        <begin position="140"/>
        <end position="149"/>
    </location>
</feature>
<dbReference type="AlphaFoldDB" id="A0AAV1UP67"/>
<comment type="caution">
    <text evidence="2">The sequence shown here is derived from an EMBL/GenBank/DDBJ whole genome shotgun (WGS) entry which is preliminary data.</text>
</comment>